<dbReference type="InterPro" id="IPR039740">
    <property type="entry name" value="CNOT10"/>
</dbReference>
<dbReference type="GO" id="GO:0005737">
    <property type="term" value="C:cytoplasm"/>
    <property type="evidence" value="ECO:0007669"/>
    <property type="project" value="UniProtKB-SubCell"/>
</dbReference>
<comment type="function">
    <text evidence="2">Component of the CCR4-NOT complex which is one of the major cellular mRNA deadenylases and is linked to various cellular processes including bulk mRNA degradation, miRNA-mediated repression, translational repression during translational initiation and general transcription regulation.</text>
</comment>
<evidence type="ECO:0000313" key="3">
    <source>
        <dbReference type="EMBL" id="OAF67379.1"/>
    </source>
</evidence>
<keyword evidence="2" id="KW-0943">RNA-mediated gene silencing</keyword>
<keyword evidence="2" id="KW-0963">Cytoplasm</keyword>
<dbReference type="OrthoDB" id="25157at2759"/>
<dbReference type="AlphaFoldDB" id="A0A177AZC9"/>
<keyword evidence="2" id="KW-0810">Translation regulation</keyword>
<dbReference type="SUPFAM" id="SSF48452">
    <property type="entry name" value="TPR-like"/>
    <property type="match status" value="1"/>
</dbReference>
<evidence type="ECO:0000256" key="1">
    <source>
        <dbReference type="ARBA" id="ARBA00010080"/>
    </source>
</evidence>
<dbReference type="InterPro" id="IPR011990">
    <property type="entry name" value="TPR-like_helical_dom_sf"/>
</dbReference>
<comment type="caution">
    <text evidence="3">The sequence shown here is derived from an EMBL/GenBank/DDBJ whole genome shotgun (WGS) entry which is preliminary data.</text>
</comment>
<dbReference type="PANTHER" id="PTHR12979:SF5">
    <property type="entry name" value="CCR4-NOT TRANSCRIPTION COMPLEX SUBUNIT 10"/>
    <property type="match status" value="1"/>
</dbReference>
<comment type="similarity">
    <text evidence="1 2">Belongs to the CNOT10 family.</text>
</comment>
<dbReference type="Proteomes" id="UP000078046">
    <property type="component" value="Unassembled WGS sequence"/>
</dbReference>
<reference evidence="3 4" key="1">
    <citation type="submission" date="2016-04" db="EMBL/GenBank/DDBJ databases">
        <title>The genome of Intoshia linei affirms orthonectids as highly simplified spiralians.</title>
        <authorList>
            <person name="Mikhailov K.V."/>
            <person name="Slusarev G.S."/>
            <person name="Nikitin M.A."/>
            <person name="Logacheva M.D."/>
            <person name="Penin A."/>
            <person name="Aleoshin V."/>
            <person name="Panchin Y.V."/>
        </authorList>
    </citation>
    <scope>NUCLEOTIDE SEQUENCE [LARGE SCALE GENOMIC DNA]</scope>
    <source>
        <strain evidence="3">Intl2013</strain>
        <tissue evidence="3">Whole animal</tissue>
    </source>
</reference>
<dbReference type="GO" id="GO:0017148">
    <property type="term" value="P:negative regulation of translation"/>
    <property type="evidence" value="ECO:0007669"/>
    <property type="project" value="TreeGrafter"/>
</dbReference>
<organism evidence="3 4">
    <name type="scientific">Intoshia linei</name>
    <dbReference type="NCBI Taxonomy" id="1819745"/>
    <lineage>
        <taxon>Eukaryota</taxon>
        <taxon>Metazoa</taxon>
        <taxon>Spiralia</taxon>
        <taxon>Lophotrochozoa</taxon>
        <taxon>Mesozoa</taxon>
        <taxon>Orthonectida</taxon>
        <taxon>Rhopaluridae</taxon>
        <taxon>Intoshia</taxon>
    </lineage>
</organism>
<dbReference type="Gene3D" id="1.25.40.10">
    <property type="entry name" value="Tetratricopeptide repeat domain"/>
    <property type="match status" value="1"/>
</dbReference>
<keyword evidence="2" id="KW-0805">Transcription regulation</keyword>
<accession>A0A177AZC9</accession>
<comment type="subcellular location">
    <subcellularLocation>
        <location evidence="2">Cytoplasm</location>
    </subcellularLocation>
    <subcellularLocation>
        <location evidence="2">Nucleus</location>
    </subcellularLocation>
</comment>
<dbReference type="GO" id="GO:0031047">
    <property type="term" value="P:regulatory ncRNA-mediated gene silencing"/>
    <property type="evidence" value="ECO:0007669"/>
    <property type="project" value="UniProtKB-UniRule"/>
</dbReference>
<gene>
    <name evidence="3" type="ORF">A3Q56_04888</name>
</gene>
<dbReference type="GO" id="GO:0005634">
    <property type="term" value="C:nucleus"/>
    <property type="evidence" value="ECO:0007669"/>
    <property type="project" value="UniProtKB-SubCell"/>
</dbReference>
<keyword evidence="2" id="KW-0539">Nucleus</keyword>
<sequence length="643" mass="75042">MSNDETLNNQDEFESNAENIYHLSYQTLKKFYNGNYMESKNLISNLIKDEDDCTITFNKHVCDYYQNLEKMEHVQNLSTNEGLSNKNFDIYVRNIAKLYNKETGEQLCNGVPNCLEFSSFIYVLVIQHFKLLHYYTCITLIDGCLSFISELEQNLIVAFYLLKCKCLLLINNFLTFHKNMFEFESYLKSHINSLNKSDTDSASDLFQLCTGYLQTEINFEISYLKLIAVLSEEQHEKSDEMFFSGLRSIGFYIEDGKNLDKIFDLNDNCYVISQLLAYKQLLNFNPLFSLKIMQKYSFSHINNDYFKIISLNNHGIVFAALGRFETAILQFNYAAKLCKSMKLNNYKESLKLKHDAEYYRDSIKYEHIDLEDRINYNTGISLFHNGYCVESFKYLKMALRSYSDNPRLWLRLAECITMIINKVTPDNMNNEFNVSPYSGKDCLKEIVGQGIHRKYIIYPSYTAECKSGTDYHIDKKLLDGILSENPEPSYELARICIENALNITDKHWPRSKQLYGFIPCRPAKPMFTAETEAFIMAVYSMKIYILLHLGDYYNCLYYGEKILHSDESSPAQKYVVRMYMAEAYMHIDKISIAATFLNIDKVDNVSVFNPNQKRLIKVMTACVGMFKIALKFKPMLTYFSCFC</sequence>
<keyword evidence="4" id="KW-1185">Reference proteome</keyword>
<dbReference type="GO" id="GO:0030014">
    <property type="term" value="C:CCR4-NOT complex"/>
    <property type="evidence" value="ECO:0007669"/>
    <property type="project" value="UniProtKB-UniRule"/>
</dbReference>
<evidence type="ECO:0000313" key="4">
    <source>
        <dbReference type="Proteomes" id="UP000078046"/>
    </source>
</evidence>
<evidence type="ECO:0000256" key="2">
    <source>
        <dbReference type="RuleBase" id="RU367083"/>
    </source>
</evidence>
<keyword evidence="2" id="KW-0804">Transcription</keyword>
<dbReference type="EMBL" id="LWCA01000676">
    <property type="protein sequence ID" value="OAF67379.1"/>
    <property type="molecule type" value="Genomic_DNA"/>
</dbReference>
<name>A0A177AZC9_9BILA</name>
<dbReference type="PANTHER" id="PTHR12979">
    <property type="entry name" value="CCR4-NOT TRANSCRIPTION COMPLEX SUBUNIT 10"/>
    <property type="match status" value="1"/>
</dbReference>
<proteinExistence type="inferred from homology"/>
<dbReference type="GO" id="GO:0006402">
    <property type="term" value="P:mRNA catabolic process"/>
    <property type="evidence" value="ECO:0007669"/>
    <property type="project" value="TreeGrafter"/>
</dbReference>
<protein>
    <recommendedName>
        <fullName evidence="2">CCR4-NOT transcription complex subunit 10</fullName>
    </recommendedName>
</protein>